<evidence type="ECO:0000313" key="4">
    <source>
        <dbReference type="Proteomes" id="UP000198878"/>
    </source>
</evidence>
<evidence type="ECO:0000313" key="3">
    <source>
        <dbReference type="EMBL" id="SEF24169.1"/>
    </source>
</evidence>
<evidence type="ECO:0000256" key="2">
    <source>
        <dbReference type="SAM" id="MobiDB-lite"/>
    </source>
</evidence>
<evidence type="ECO:0000256" key="1">
    <source>
        <dbReference type="SAM" id="Coils"/>
    </source>
</evidence>
<dbReference type="STRING" id="218821.SAMN05421837_102596"/>
<dbReference type="RefSeq" id="WP_086675744.1">
    <property type="nucleotide sequence ID" value="NZ_FNUJ01000002.1"/>
</dbReference>
<dbReference type="OrthoDB" id="9804264at2"/>
<feature type="region of interest" description="Disordered" evidence="2">
    <location>
        <begin position="1"/>
        <end position="26"/>
    </location>
</feature>
<keyword evidence="1" id="KW-0175">Coiled coil</keyword>
<dbReference type="Proteomes" id="UP000198878">
    <property type="component" value="Unassembled WGS sequence"/>
</dbReference>
<feature type="coiled-coil region" evidence="1">
    <location>
        <begin position="525"/>
        <end position="555"/>
    </location>
</feature>
<dbReference type="AlphaFoldDB" id="A0A1H5QDU8"/>
<dbReference type="EMBL" id="FNUJ01000002">
    <property type="protein sequence ID" value="SEF24169.1"/>
    <property type="molecule type" value="Genomic_DNA"/>
</dbReference>
<accession>A0A1H5QDU8</accession>
<name>A0A1H5QDU8_9PSEU</name>
<proteinExistence type="predicted"/>
<sequence length="806" mass="86839">MQHEQRSAALRCASKQGPAERRARTPHTVLPSRPLVLGSAAVVGLQRSVGNAVVSRMISGPPADLQRACGPGCTDCSSCVEEAEQRDEDKPSAQRVPELQRDDEASEGDPSLVAKLEREIEAVTRNAEQDGDLGLRANANRASLLLRFRAHPRFETQAQVDEFIDRARQLARTEMDTLTALGPAGAELAMATTPKGFPLTWSGRVHAALTLGIEPAAVVAELQPKLAALIAQANELPPRLVDKGLPVPLAELAGLSRFALRLAHTQLPAGDAVGDFARATARWAQMRFYGNFALTWEGVVNQVAEAVADGTYVPKFHEYQDFVQNKQRILRDLPARSAERLAMSEAELLAIQTESLGLADAALVAGMGGGLSGLLGILSGWSQGSDQFDTALAATDARIGGAGDGERVAMAFRWLLAAGYAGGALGEVLDGLIANGPEILKELAVIVVLQMIPFVDVAVDVYLMVKLGADVLSQLVELGDAFRDVLAARTAVAMQHAAGRMARVLAAGGSQILLQLTTMGVARGVRALRVRAERIRAANRALSEEQAMRQAMREAPKAERAPLEATLSPWEQSLNEETQTLLRERPDLRRQFREMDPRVRDVLTRCASPCIPTTATTAQVQTIQTLLGRLRNLGATDELLLKEHFHAGRADLDTAISRVSGASNAAHLRKLLRDSAVARSEVPKVLAPLTDVPGHGFPGRWGDPASPSYGHSYREHGAHLDSNDFRNRAMSVRKSGRRVPDGQFYDNALIVEAERRAPVAPGAHDVEMFRPVGRVFQPDGSVVSDVQRVRVVRLADGSVESSFPIP</sequence>
<reference evidence="4" key="1">
    <citation type="submission" date="2016-10" db="EMBL/GenBank/DDBJ databases">
        <authorList>
            <person name="Varghese N."/>
            <person name="Submissions S."/>
        </authorList>
    </citation>
    <scope>NUCLEOTIDE SEQUENCE [LARGE SCALE GENOMIC DNA]</scope>
    <source>
        <strain evidence="4">DSM 44654</strain>
    </source>
</reference>
<organism evidence="3 4">
    <name type="scientific">Amycolatopsis pretoriensis</name>
    <dbReference type="NCBI Taxonomy" id="218821"/>
    <lineage>
        <taxon>Bacteria</taxon>
        <taxon>Bacillati</taxon>
        <taxon>Actinomycetota</taxon>
        <taxon>Actinomycetes</taxon>
        <taxon>Pseudonocardiales</taxon>
        <taxon>Pseudonocardiaceae</taxon>
        <taxon>Amycolatopsis</taxon>
    </lineage>
</organism>
<protein>
    <submittedName>
        <fullName evidence="3">Uncharacterized protein</fullName>
    </submittedName>
</protein>
<feature type="compositionally biased region" description="Basic and acidic residues" evidence="2">
    <location>
        <begin position="87"/>
        <end position="103"/>
    </location>
</feature>
<gene>
    <name evidence="3" type="ORF">SAMN05421837_102596</name>
</gene>
<feature type="region of interest" description="Disordered" evidence="2">
    <location>
        <begin position="83"/>
        <end position="110"/>
    </location>
</feature>
<keyword evidence="4" id="KW-1185">Reference proteome</keyword>